<sequence length="210" mass="24631">MVNDYLQKKHDYGEAIKIRNSARDTVVVQKQTIAELNERYQQLKRKSQKSKNALKHKSRLDRLKLELENQSSRVFRLQKHMHALEYEHDQASLKLEQQGRRLADIFLGEFPDASRISLRVDLEPKPVFITLADNLPNNLPNSIPNRSSRSIRNFFSKIQTRLQKTNQNTDLPPSYKRVMRKPERYKVTQQGPVTLPPSYEQQPRNDDSPV</sequence>
<evidence type="ECO:0000256" key="1">
    <source>
        <dbReference type="SAM" id="Coils"/>
    </source>
</evidence>
<dbReference type="VEuPathDB" id="FungiDB:BDEG_23837"/>
<dbReference type="EMBL" id="DS022303">
    <property type="protein sequence ID" value="OAJ40058.1"/>
    <property type="molecule type" value="Genomic_DNA"/>
</dbReference>
<keyword evidence="1" id="KW-0175">Coiled coil</keyword>
<feature type="region of interest" description="Disordered" evidence="2">
    <location>
        <begin position="166"/>
        <end position="210"/>
    </location>
</feature>
<organism evidence="3 4">
    <name type="scientific">Batrachochytrium dendrobatidis (strain JEL423)</name>
    <dbReference type="NCBI Taxonomy" id="403673"/>
    <lineage>
        <taxon>Eukaryota</taxon>
        <taxon>Fungi</taxon>
        <taxon>Fungi incertae sedis</taxon>
        <taxon>Chytridiomycota</taxon>
        <taxon>Chytridiomycota incertae sedis</taxon>
        <taxon>Chytridiomycetes</taxon>
        <taxon>Rhizophydiales</taxon>
        <taxon>Rhizophydiales incertae sedis</taxon>
        <taxon>Batrachochytrium</taxon>
    </lineage>
</organism>
<reference evidence="3 4" key="1">
    <citation type="submission" date="2006-10" db="EMBL/GenBank/DDBJ databases">
        <title>The Genome Sequence of Batrachochytrium dendrobatidis JEL423.</title>
        <authorList>
            <consortium name="The Broad Institute Genome Sequencing Platform"/>
            <person name="Birren B."/>
            <person name="Lander E."/>
            <person name="Galagan J."/>
            <person name="Cuomo C."/>
            <person name="Devon K."/>
            <person name="Jaffe D."/>
            <person name="Butler J."/>
            <person name="Alvarez P."/>
            <person name="Gnerre S."/>
            <person name="Grabherr M."/>
            <person name="Kleber M."/>
            <person name="Mauceli E."/>
            <person name="Brockman W."/>
            <person name="Young S."/>
            <person name="LaButti K."/>
            <person name="Sykes S."/>
            <person name="DeCaprio D."/>
            <person name="Crawford M."/>
            <person name="Koehrsen M."/>
            <person name="Engels R."/>
            <person name="Montgomery P."/>
            <person name="Pearson M."/>
            <person name="Howarth C."/>
            <person name="Larson L."/>
            <person name="White J."/>
            <person name="O'Leary S."/>
            <person name="Kodira C."/>
            <person name="Zeng Q."/>
            <person name="Yandava C."/>
            <person name="Alvarado L."/>
            <person name="Longcore J."/>
            <person name="James T."/>
        </authorList>
    </citation>
    <scope>NUCLEOTIDE SEQUENCE [LARGE SCALE GENOMIC DNA]</scope>
    <source>
        <strain evidence="3 4">JEL423</strain>
    </source>
</reference>
<name>A0A177WIV4_BATDL</name>
<accession>A0A177WIV4</accession>
<evidence type="ECO:0000313" key="3">
    <source>
        <dbReference type="EMBL" id="OAJ40058.1"/>
    </source>
</evidence>
<dbReference type="Proteomes" id="UP000077115">
    <property type="component" value="Unassembled WGS sequence"/>
</dbReference>
<feature type="coiled-coil region" evidence="1">
    <location>
        <begin position="26"/>
        <end position="80"/>
    </location>
</feature>
<evidence type="ECO:0000313" key="4">
    <source>
        <dbReference type="Proteomes" id="UP000077115"/>
    </source>
</evidence>
<proteinExistence type="predicted"/>
<evidence type="ECO:0000256" key="2">
    <source>
        <dbReference type="SAM" id="MobiDB-lite"/>
    </source>
</evidence>
<protein>
    <submittedName>
        <fullName evidence="3">Uncharacterized protein</fullName>
    </submittedName>
</protein>
<reference evidence="3 4" key="2">
    <citation type="submission" date="2016-05" db="EMBL/GenBank/DDBJ databases">
        <title>Lineage-specific infection strategies underlie the spectrum of fungal disease in amphibians.</title>
        <authorList>
            <person name="Cuomo C.A."/>
            <person name="Farrer R.A."/>
            <person name="James T."/>
            <person name="Longcore J."/>
            <person name="Birren B."/>
        </authorList>
    </citation>
    <scope>NUCLEOTIDE SEQUENCE [LARGE SCALE GENOMIC DNA]</scope>
    <source>
        <strain evidence="3 4">JEL423</strain>
    </source>
</reference>
<gene>
    <name evidence="3" type="ORF">BDEG_23837</name>
</gene>
<dbReference type="AlphaFoldDB" id="A0A177WIV4"/>